<proteinExistence type="predicted"/>
<dbReference type="EMBL" id="KV423957">
    <property type="protein sequence ID" value="KZT57895.1"/>
    <property type="molecule type" value="Genomic_DNA"/>
</dbReference>
<sequence length="367" mass="39995">MPSLLIRQYATSIPPASLALPVCSKEACDTLISIIHDAHLNTYAPARAYRTRFFKRVVDELEARADYPIHECIYETFLSALSSPEDCAAPWLQVTAPSPAYKTHFYPLYDLLSLTDGHSPPARQSLCSEAQPWGRLTVFESPALVEAGTTGLRTWRSALWMAEWLLDNADVVRRETVLELGSGTGFLGILIAQIQLRSVTPSGSRAGEVWMTDNSEAAMERCAANVHLPCNNLQAHGGIHLLPLDWTCPADELQATMALIKPDVVLACDVIFDASLAPDLVRVIGLALATAKECWLACAVRNEETTAVFIGEAEGAGLDIKSVDWGFENENERVFLGGNEGGEGIGEVRLMRLTKNGGSQLHEMLSS</sequence>
<dbReference type="GO" id="GO:0008757">
    <property type="term" value="F:S-adenosylmethionine-dependent methyltransferase activity"/>
    <property type="evidence" value="ECO:0007669"/>
    <property type="project" value="UniProtKB-ARBA"/>
</dbReference>
<dbReference type="CDD" id="cd02440">
    <property type="entry name" value="AdoMet_MTases"/>
    <property type="match status" value="1"/>
</dbReference>
<dbReference type="PANTHER" id="PTHR14614">
    <property type="entry name" value="HEPATOCELLULAR CARCINOMA-ASSOCIATED ANTIGEN"/>
    <property type="match status" value="1"/>
</dbReference>
<gene>
    <name evidence="1" type="ORF">CALCODRAFT_508470</name>
</gene>
<name>A0A165GCF8_9BASI</name>
<dbReference type="PANTHER" id="PTHR14614:SF130">
    <property type="entry name" value="PROTEIN-LYSINE N-METHYLTRANSFERASE EEF2KMT"/>
    <property type="match status" value="1"/>
</dbReference>
<dbReference type="InParanoid" id="A0A165GCF8"/>
<dbReference type="InterPro" id="IPR019410">
    <property type="entry name" value="Methyltransf_16"/>
</dbReference>
<dbReference type="Proteomes" id="UP000076842">
    <property type="component" value="Unassembled WGS sequence"/>
</dbReference>
<dbReference type="OrthoDB" id="194386at2759"/>
<keyword evidence="2" id="KW-1185">Reference proteome</keyword>
<dbReference type="InterPro" id="IPR029063">
    <property type="entry name" value="SAM-dependent_MTases_sf"/>
</dbReference>
<accession>A0A165GCF8</accession>
<dbReference type="STRING" id="1353952.A0A165GCF8"/>
<evidence type="ECO:0000313" key="1">
    <source>
        <dbReference type="EMBL" id="KZT57895.1"/>
    </source>
</evidence>
<evidence type="ECO:0008006" key="3">
    <source>
        <dbReference type="Google" id="ProtNLM"/>
    </source>
</evidence>
<dbReference type="SUPFAM" id="SSF53335">
    <property type="entry name" value="S-adenosyl-L-methionine-dependent methyltransferases"/>
    <property type="match status" value="1"/>
</dbReference>
<dbReference type="Gene3D" id="3.40.50.150">
    <property type="entry name" value="Vaccinia Virus protein VP39"/>
    <property type="match status" value="1"/>
</dbReference>
<reference evidence="1 2" key="1">
    <citation type="journal article" date="2016" name="Mol. Biol. Evol.">
        <title>Comparative Genomics of Early-Diverging Mushroom-Forming Fungi Provides Insights into the Origins of Lignocellulose Decay Capabilities.</title>
        <authorList>
            <person name="Nagy L.G."/>
            <person name="Riley R."/>
            <person name="Tritt A."/>
            <person name="Adam C."/>
            <person name="Daum C."/>
            <person name="Floudas D."/>
            <person name="Sun H."/>
            <person name="Yadav J.S."/>
            <person name="Pangilinan J."/>
            <person name="Larsson K.H."/>
            <person name="Matsuura K."/>
            <person name="Barry K."/>
            <person name="Labutti K."/>
            <person name="Kuo R."/>
            <person name="Ohm R.A."/>
            <person name="Bhattacharya S.S."/>
            <person name="Shirouzu T."/>
            <person name="Yoshinaga Y."/>
            <person name="Martin F.M."/>
            <person name="Grigoriev I.V."/>
            <person name="Hibbett D.S."/>
        </authorList>
    </citation>
    <scope>NUCLEOTIDE SEQUENCE [LARGE SCALE GENOMIC DNA]</scope>
    <source>
        <strain evidence="1 2">HHB12733</strain>
    </source>
</reference>
<dbReference type="FunCoup" id="A0A165GCF8">
    <property type="interactions" value="422"/>
</dbReference>
<organism evidence="1 2">
    <name type="scientific">Calocera cornea HHB12733</name>
    <dbReference type="NCBI Taxonomy" id="1353952"/>
    <lineage>
        <taxon>Eukaryota</taxon>
        <taxon>Fungi</taxon>
        <taxon>Dikarya</taxon>
        <taxon>Basidiomycota</taxon>
        <taxon>Agaricomycotina</taxon>
        <taxon>Dacrymycetes</taxon>
        <taxon>Dacrymycetales</taxon>
        <taxon>Dacrymycetaceae</taxon>
        <taxon>Calocera</taxon>
    </lineage>
</organism>
<evidence type="ECO:0000313" key="2">
    <source>
        <dbReference type="Proteomes" id="UP000076842"/>
    </source>
</evidence>
<dbReference type="AlphaFoldDB" id="A0A165GCF8"/>
<dbReference type="Pfam" id="PF10294">
    <property type="entry name" value="Methyltransf_16"/>
    <property type="match status" value="1"/>
</dbReference>
<protein>
    <recommendedName>
        <fullName evidence="3">FAM86 N-terminal domain-containing protein</fullName>
    </recommendedName>
</protein>